<feature type="region of interest" description="Disordered" evidence="9">
    <location>
        <begin position="487"/>
        <end position="512"/>
    </location>
</feature>
<dbReference type="GO" id="GO:0017119">
    <property type="term" value="C:Golgi transport complex"/>
    <property type="evidence" value="ECO:0007669"/>
    <property type="project" value="InterPro"/>
</dbReference>
<feature type="region of interest" description="Disordered" evidence="9">
    <location>
        <begin position="1145"/>
        <end position="1164"/>
    </location>
</feature>
<feature type="region of interest" description="Disordered" evidence="9">
    <location>
        <begin position="49"/>
        <end position="93"/>
    </location>
</feature>
<reference evidence="10" key="1">
    <citation type="journal article" date="2020" name="Fungal Divers.">
        <title>Resolving the Mortierellaceae phylogeny through synthesis of multi-gene phylogenetics and phylogenomics.</title>
        <authorList>
            <person name="Vandepol N."/>
            <person name="Liber J."/>
            <person name="Desiro A."/>
            <person name="Na H."/>
            <person name="Kennedy M."/>
            <person name="Barry K."/>
            <person name="Grigoriev I.V."/>
            <person name="Miller A.N."/>
            <person name="O'Donnell K."/>
            <person name="Stajich J.E."/>
            <person name="Bonito G."/>
        </authorList>
    </citation>
    <scope>NUCLEOTIDE SEQUENCE</scope>
    <source>
        <strain evidence="10">NVP60</strain>
    </source>
</reference>
<dbReference type="AlphaFoldDB" id="A0A9P6UMU9"/>
<dbReference type="Proteomes" id="UP000823405">
    <property type="component" value="Unassembled WGS sequence"/>
</dbReference>
<accession>A0A9P6UMU9</accession>
<dbReference type="PANTHER" id="PTHR21443:SF0">
    <property type="entry name" value="CONSERVED OLIGOMERIC GOLGI COMPLEX SUBUNIT 7"/>
    <property type="match status" value="1"/>
</dbReference>
<dbReference type="PANTHER" id="PTHR21443">
    <property type="entry name" value="CONSERVED OLIGOMERIC GOLGI COMPLEX COMPONENT 7"/>
    <property type="match status" value="1"/>
</dbReference>
<comment type="similarity">
    <text evidence="2">Belongs to the COG7 family.</text>
</comment>
<keyword evidence="5" id="KW-0653">Protein transport</keyword>
<feature type="compositionally biased region" description="Low complexity" evidence="9">
    <location>
        <begin position="115"/>
        <end position="149"/>
    </location>
</feature>
<evidence type="ECO:0000256" key="5">
    <source>
        <dbReference type="ARBA" id="ARBA00022927"/>
    </source>
</evidence>
<organism evidence="10 11">
    <name type="scientific">Linnemannia gamsii</name>
    <dbReference type="NCBI Taxonomy" id="64522"/>
    <lineage>
        <taxon>Eukaryota</taxon>
        <taxon>Fungi</taxon>
        <taxon>Fungi incertae sedis</taxon>
        <taxon>Mucoromycota</taxon>
        <taxon>Mortierellomycotina</taxon>
        <taxon>Mortierellomycetes</taxon>
        <taxon>Mortierellales</taxon>
        <taxon>Mortierellaceae</taxon>
        <taxon>Linnemannia</taxon>
    </lineage>
</organism>
<dbReference type="GO" id="GO:0007030">
    <property type="term" value="P:Golgi organization"/>
    <property type="evidence" value="ECO:0007669"/>
    <property type="project" value="TreeGrafter"/>
</dbReference>
<evidence type="ECO:0000256" key="1">
    <source>
        <dbReference type="ARBA" id="ARBA00004395"/>
    </source>
</evidence>
<evidence type="ECO:0000256" key="6">
    <source>
        <dbReference type="ARBA" id="ARBA00023034"/>
    </source>
</evidence>
<feature type="region of interest" description="Disordered" evidence="9">
    <location>
        <begin position="659"/>
        <end position="691"/>
    </location>
</feature>
<sequence length="1239" mass="134667">MPAPARPQTHHSQLSGAQVQGLPAVDPAFTAPDFDVKAWINNILSTVPRQSEPTSFSTNNNTSSTPASPSLNAIKGVKSSPSISGDNGDASFDASLDLLQTPALDPVLDEKDGVGDSSPSSSGTPPPSQQTTGTGTVAARSAASQSQTTVLTQHATTHLTKLHLLASQTSAALSSTTQDMVKLLPRLTHELDQLRQETRTLQEGIRLVRGDINTVDSNDTIQALDRLKYLDLVKTRMEATHSALREAENWRNLEAEAKDILAKGDFTRAATRLSEAERSLVVYKNTNVEGDRMTLLLSLKDQLEQQVMSKVKEALEQKDTAACQTLIKVFGLIGRQEKFQDFYIAQRRAPLLEQWKRLTQALNIGLRPGAPGGAVRPGTPQITASTDSKDFITALQTFYKDASSMLHDEFAWITSIFSDPSATIHGLVHDIFSHIDPNMQVALQQVAKSQGDEGGLPVLISAFMATEAFGTRMERIVFQPLVGNQREHSGTRSRAGSLVVPDGVKDGKSNRASFSQDKSLDLKSFQDPHEWAYVLYEPFMGYQRNYGKLEGAHLRALLTTSVPAMAPYLDPVTRSRGIAKSSSHLVKIMTNTNTLAFNLAEGAIARCMRLTHGFGAPGLLDGLNGFFKDIMDRYSEILTECRQRSGLQVDANGNKIAATKQNEYGSHSRQSSKYDNQLSDSAEDTDSDGWDEDVHEQDQRLFQMGCRLMVLCKQLCQRLEQLDVKTKKALRGVEEFVNMDQSHLDGGHLSVDQGSSVSGLKSATVVQPPNASIALLQQSNLNSFRLSEILEIVKKSSLKDETTTSKDQISTETDLGLEPKPHHLFLQSHQRAVQLTKLCQRFIFDSVYIPLSRPLADLALLPCWTEGADQPGGPTDKVARRVHQSTLGGTRTDVIRFRSSPSDYMEELLRQLLALPLTFGTYEGDPGLRFGIHSLPYADRPLELQNQHDLSSSVEGGEGSGESGAGLKGQDAEQDLGVGSADNKAKPEGDEEGGESLEDEDDLAVMHRWITSLSRAAMHTIIERLYDPNLGEFASSPTTSSSATMASQQQQQQQQRNRFGAPTSSPVSSSPVGGMNPQAAKKQHYLSRLSEAGANQLSMDMGYFVDTCLGSLAIEPTPSIRSLIKALRMSEAGLLMALQQMQQHQLEQQHEQENSVAASATAAAAADSPVSQDAGSALAERQVSSASLEPHQVSIIIPGAPVLPSVLAVGDEDILGQMELEIVVFKWVARLKGIAIPPA</sequence>
<feature type="compositionally biased region" description="Gly residues" evidence="9">
    <location>
        <begin position="956"/>
        <end position="967"/>
    </location>
</feature>
<keyword evidence="11" id="KW-1185">Reference proteome</keyword>
<dbReference type="OrthoDB" id="249612at2759"/>
<feature type="region of interest" description="Disordered" evidence="9">
    <location>
        <begin position="107"/>
        <end position="149"/>
    </location>
</feature>
<evidence type="ECO:0000256" key="9">
    <source>
        <dbReference type="SAM" id="MobiDB-lite"/>
    </source>
</evidence>
<dbReference type="GO" id="GO:0000139">
    <property type="term" value="C:Golgi membrane"/>
    <property type="evidence" value="ECO:0007669"/>
    <property type="project" value="UniProtKB-SubCell"/>
</dbReference>
<dbReference type="InterPro" id="IPR019335">
    <property type="entry name" value="COG7"/>
</dbReference>
<evidence type="ECO:0000256" key="8">
    <source>
        <dbReference type="ARBA" id="ARBA00031345"/>
    </source>
</evidence>
<feature type="compositionally biased region" description="Low complexity" evidence="9">
    <location>
        <begin position="1064"/>
        <end position="1074"/>
    </location>
</feature>
<dbReference type="EMBL" id="JAAAIN010000646">
    <property type="protein sequence ID" value="KAG0312083.1"/>
    <property type="molecule type" value="Genomic_DNA"/>
</dbReference>
<evidence type="ECO:0000256" key="2">
    <source>
        <dbReference type="ARBA" id="ARBA00005831"/>
    </source>
</evidence>
<dbReference type="Pfam" id="PF10191">
    <property type="entry name" value="COG7"/>
    <property type="match status" value="2"/>
</dbReference>
<protein>
    <recommendedName>
        <fullName evidence="3">Conserved oligomeric Golgi complex subunit 7</fullName>
    </recommendedName>
    <alternativeName>
        <fullName evidence="8">Component of oligomeric Golgi complex 7</fullName>
    </alternativeName>
</protein>
<keyword evidence="4" id="KW-0813">Transport</keyword>
<evidence type="ECO:0000313" key="10">
    <source>
        <dbReference type="EMBL" id="KAG0312083.1"/>
    </source>
</evidence>
<proteinExistence type="inferred from homology"/>
<feature type="compositionally biased region" description="Acidic residues" evidence="9">
    <location>
        <begin position="989"/>
        <end position="1000"/>
    </location>
</feature>
<evidence type="ECO:0000313" key="11">
    <source>
        <dbReference type="Proteomes" id="UP000823405"/>
    </source>
</evidence>
<dbReference type="GO" id="GO:0006886">
    <property type="term" value="P:intracellular protein transport"/>
    <property type="evidence" value="ECO:0007669"/>
    <property type="project" value="InterPro"/>
</dbReference>
<feature type="region of interest" description="Disordered" evidence="9">
    <location>
        <begin position="1033"/>
        <end position="1079"/>
    </location>
</feature>
<comment type="caution">
    <text evidence="10">The sequence shown here is derived from an EMBL/GenBank/DDBJ whole genome shotgun (WGS) entry which is preliminary data.</text>
</comment>
<feature type="compositionally biased region" description="Low complexity" evidence="9">
    <location>
        <begin position="51"/>
        <end position="72"/>
    </location>
</feature>
<keyword evidence="7" id="KW-0472">Membrane</keyword>
<evidence type="ECO:0000256" key="7">
    <source>
        <dbReference type="ARBA" id="ARBA00023136"/>
    </source>
</evidence>
<evidence type="ECO:0000256" key="4">
    <source>
        <dbReference type="ARBA" id="ARBA00022448"/>
    </source>
</evidence>
<feature type="region of interest" description="Disordered" evidence="9">
    <location>
        <begin position="948"/>
        <end position="1000"/>
    </location>
</feature>
<name>A0A9P6UMU9_9FUNG</name>
<comment type="subcellular location">
    <subcellularLocation>
        <location evidence="1">Golgi apparatus membrane</location>
        <topology evidence="1">Peripheral membrane protein</topology>
    </subcellularLocation>
</comment>
<dbReference type="GO" id="GO:0006890">
    <property type="term" value="P:retrograde vesicle-mediated transport, Golgi to endoplasmic reticulum"/>
    <property type="evidence" value="ECO:0007669"/>
    <property type="project" value="TreeGrafter"/>
</dbReference>
<keyword evidence="6" id="KW-0333">Golgi apparatus</keyword>
<evidence type="ECO:0000256" key="3">
    <source>
        <dbReference type="ARBA" id="ARBA00020984"/>
    </source>
</evidence>
<feature type="compositionally biased region" description="Low complexity" evidence="9">
    <location>
        <begin position="1155"/>
        <end position="1164"/>
    </location>
</feature>
<feature type="compositionally biased region" description="Polar residues" evidence="9">
    <location>
        <begin position="659"/>
        <end position="680"/>
    </location>
</feature>
<gene>
    <name evidence="10" type="ORF">BGZ97_011453</name>
</gene>
<feature type="compositionally biased region" description="Low complexity" evidence="9">
    <location>
        <begin position="1034"/>
        <end position="1055"/>
    </location>
</feature>
<feature type="compositionally biased region" description="Acidic residues" evidence="9">
    <location>
        <begin position="681"/>
        <end position="691"/>
    </location>
</feature>